<accession>A0A8T2Y7Y4</accession>
<dbReference type="AlphaFoldDB" id="A0A8T2Y7Y4"/>
<evidence type="ECO:0000313" key="3">
    <source>
        <dbReference type="Proteomes" id="UP000807159"/>
    </source>
</evidence>
<reference evidence="2" key="1">
    <citation type="journal article" date="2021" name="J. Hered.">
        <title>Genome Assembly of Salicaceae Populus deltoides (Eastern Cottonwood) I-69 Based on Nanopore Sequencing and Hi-C Technologies.</title>
        <authorList>
            <person name="Bai S."/>
            <person name="Wu H."/>
            <person name="Zhang J."/>
            <person name="Pan Z."/>
            <person name="Zhao W."/>
            <person name="Li Z."/>
            <person name="Tong C."/>
        </authorList>
    </citation>
    <scope>NUCLEOTIDE SEQUENCE</scope>
    <source>
        <tissue evidence="2">Leaf</tissue>
    </source>
</reference>
<feature type="region of interest" description="Disordered" evidence="1">
    <location>
        <begin position="156"/>
        <end position="214"/>
    </location>
</feature>
<gene>
    <name evidence="2" type="ORF">H0E87_016173</name>
</gene>
<protein>
    <submittedName>
        <fullName evidence="2">Uncharacterized protein</fullName>
    </submittedName>
</protein>
<organism evidence="2 3">
    <name type="scientific">Populus deltoides</name>
    <name type="common">Eastern poplar</name>
    <name type="synonym">Eastern cottonwood</name>
    <dbReference type="NCBI Taxonomy" id="3696"/>
    <lineage>
        <taxon>Eukaryota</taxon>
        <taxon>Viridiplantae</taxon>
        <taxon>Streptophyta</taxon>
        <taxon>Embryophyta</taxon>
        <taxon>Tracheophyta</taxon>
        <taxon>Spermatophyta</taxon>
        <taxon>Magnoliopsida</taxon>
        <taxon>eudicotyledons</taxon>
        <taxon>Gunneridae</taxon>
        <taxon>Pentapetalae</taxon>
        <taxon>rosids</taxon>
        <taxon>fabids</taxon>
        <taxon>Malpighiales</taxon>
        <taxon>Salicaceae</taxon>
        <taxon>Saliceae</taxon>
        <taxon>Populus</taxon>
    </lineage>
</organism>
<proteinExistence type="predicted"/>
<evidence type="ECO:0000256" key="1">
    <source>
        <dbReference type="SAM" id="MobiDB-lite"/>
    </source>
</evidence>
<sequence length="214" mass="23143">MGSNPGSEKVPFPYEFLLPRNLGNCILRSTFEYGVYLNTQVEERGVRREVGNHAKALNKVLLKTEVNSMVSIRDDLIDSQQATEQNLGPLLSKEGRPFSPNSTNSHLLLETANKTRQTGQILVSPSIIAAEEGTAKNIGAAFSVSKPPKILERRAKEKKAMRNVRDTGSTAAGQYNDNNIQDKVPDAAGRGGPVIGAGKDENKKGLELLATANS</sequence>
<feature type="compositionally biased region" description="Polar residues" evidence="1">
    <location>
        <begin position="166"/>
        <end position="181"/>
    </location>
</feature>
<dbReference type="EMBL" id="JACEGQ020000008">
    <property type="protein sequence ID" value="KAH8501254.1"/>
    <property type="molecule type" value="Genomic_DNA"/>
</dbReference>
<comment type="caution">
    <text evidence="2">The sequence shown here is derived from an EMBL/GenBank/DDBJ whole genome shotgun (WGS) entry which is preliminary data.</text>
</comment>
<keyword evidence="3" id="KW-1185">Reference proteome</keyword>
<name>A0A8T2Y7Y4_POPDE</name>
<dbReference type="Proteomes" id="UP000807159">
    <property type="component" value="Chromosome 8"/>
</dbReference>
<evidence type="ECO:0000313" key="2">
    <source>
        <dbReference type="EMBL" id="KAH8501254.1"/>
    </source>
</evidence>
<feature type="compositionally biased region" description="Basic and acidic residues" evidence="1">
    <location>
        <begin position="156"/>
        <end position="165"/>
    </location>
</feature>